<name>S3UVI6_9LEPT</name>
<dbReference type="OrthoDB" id="9797895at2"/>
<dbReference type="RefSeq" id="WP_016550859.1">
    <property type="nucleotide sequence ID" value="NZ_AKWZ02000010.1"/>
</dbReference>
<evidence type="ECO:0000313" key="3">
    <source>
        <dbReference type="EMBL" id="EPG74406.1"/>
    </source>
</evidence>
<protein>
    <submittedName>
        <fullName evidence="3">Sirohydrochlorin cobaltochelatase</fullName>
        <ecNumber evidence="3">4.99.1.3</ecNumber>
    </submittedName>
</protein>
<sequence>MSSSRSDKLGLLIVGHGSRETRSNYEFERFVSEYSVQRPDLEIRHSYIELARPEFKIALREFAQINSTILILPLFLFSAGHTKNDIPIVLDEVRREFPTVRLIPANCVGVHPAMLELLHTRASESIIKKDGIPKKRGVIIVSRGSSDADANSEFYKLVRLFEESNEYSFVIPSFIGITKPLLSDSLEVAAKLRPEELLILPYFLFGGRLIKSIQEKVESFTDKFPWIKSIIAPHFGSDPAIFKVLNDRIQEAIAGTGILPCATCEYRERLPGLASKVGGLKALLWSVRHMETHSQAAPHEFPHRNIQKHILVCDNIDCSAKGSVPLIAKLRSEIKRAGKQKDFRVTRASCLGRCGEGPSLVVYPDGIWYQGVREMDAPEIVRDHLLNDRIVSRLVDTIMQ</sequence>
<dbReference type="SUPFAM" id="SSF52833">
    <property type="entry name" value="Thioredoxin-like"/>
    <property type="match status" value="1"/>
</dbReference>
<dbReference type="PANTHER" id="PTHR33542">
    <property type="entry name" value="SIROHYDROCHLORIN FERROCHELATASE, CHLOROPLASTIC"/>
    <property type="match status" value="1"/>
</dbReference>
<dbReference type="Pfam" id="PF01903">
    <property type="entry name" value="CbiX"/>
    <property type="match status" value="2"/>
</dbReference>
<dbReference type="CDD" id="cd02980">
    <property type="entry name" value="TRX_Fd_family"/>
    <property type="match status" value="1"/>
</dbReference>
<dbReference type="InterPro" id="IPR002762">
    <property type="entry name" value="CbiX-like"/>
</dbReference>
<evidence type="ECO:0000256" key="2">
    <source>
        <dbReference type="ARBA" id="ARBA00023239"/>
    </source>
</evidence>
<keyword evidence="2 3" id="KW-0456">Lyase</keyword>
<dbReference type="Pfam" id="PF01257">
    <property type="entry name" value="2Fe-2S_thioredx"/>
    <property type="match status" value="1"/>
</dbReference>
<dbReference type="EC" id="4.99.1.3" evidence="3"/>
<accession>S3UVI6</accession>
<dbReference type="Gene3D" id="3.40.30.10">
    <property type="entry name" value="Glutaredoxin"/>
    <property type="match status" value="1"/>
</dbReference>
<dbReference type="CDD" id="cd03414">
    <property type="entry name" value="CbiX_SirB_C"/>
    <property type="match status" value="1"/>
</dbReference>
<proteinExistence type="predicted"/>
<dbReference type="AlphaFoldDB" id="S3UVI6"/>
<comment type="caution">
    <text evidence="3">The sequence shown here is derived from an EMBL/GenBank/DDBJ whole genome shotgun (WGS) entry which is preliminary data.</text>
</comment>
<organism evidence="3 4">
    <name type="scientific">Leptospira fainei serovar Hurstbridge str. BUT 6</name>
    <dbReference type="NCBI Taxonomy" id="1193011"/>
    <lineage>
        <taxon>Bacteria</taxon>
        <taxon>Pseudomonadati</taxon>
        <taxon>Spirochaetota</taxon>
        <taxon>Spirochaetia</taxon>
        <taxon>Leptospirales</taxon>
        <taxon>Leptospiraceae</taxon>
        <taxon>Leptospira</taxon>
    </lineage>
</organism>
<dbReference type="Gene3D" id="3.40.50.1400">
    <property type="match status" value="2"/>
</dbReference>
<dbReference type="InterPro" id="IPR050963">
    <property type="entry name" value="Sirohydro_Cobaltochel/CbiX"/>
</dbReference>
<evidence type="ECO:0000313" key="4">
    <source>
        <dbReference type="Proteomes" id="UP000014540"/>
    </source>
</evidence>
<dbReference type="CDD" id="cd03416">
    <property type="entry name" value="CbiX_SirB_N"/>
    <property type="match status" value="1"/>
</dbReference>
<keyword evidence="4" id="KW-1185">Reference proteome</keyword>
<dbReference type="EMBL" id="AKWZ02000010">
    <property type="protein sequence ID" value="EPG74406.1"/>
    <property type="molecule type" value="Genomic_DNA"/>
</dbReference>
<keyword evidence="1" id="KW-0479">Metal-binding</keyword>
<dbReference type="InterPro" id="IPR036249">
    <property type="entry name" value="Thioredoxin-like_sf"/>
</dbReference>
<dbReference type="PANTHER" id="PTHR33542:SF3">
    <property type="entry name" value="SIROHYDROCHLORIN FERROCHELATASE, CHLOROPLASTIC"/>
    <property type="match status" value="1"/>
</dbReference>
<gene>
    <name evidence="3" type="primary">cbiX</name>
    <name evidence="3" type="ORF">LEP1GSC058_3757</name>
</gene>
<dbReference type="SUPFAM" id="SSF53800">
    <property type="entry name" value="Chelatase"/>
    <property type="match status" value="1"/>
</dbReference>
<dbReference type="GO" id="GO:0016852">
    <property type="term" value="F:sirohydrochlorin cobaltochelatase activity"/>
    <property type="evidence" value="ECO:0007669"/>
    <property type="project" value="UniProtKB-EC"/>
</dbReference>
<dbReference type="GO" id="GO:0046872">
    <property type="term" value="F:metal ion binding"/>
    <property type="evidence" value="ECO:0007669"/>
    <property type="project" value="UniProtKB-KW"/>
</dbReference>
<dbReference type="Proteomes" id="UP000014540">
    <property type="component" value="Unassembled WGS sequence"/>
</dbReference>
<dbReference type="STRING" id="1193011.LEP1GSC058_3757"/>
<reference evidence="3" key="1">
    <citation type="submission" date="2013-04" db="EMBL/GenBank/DDBJ databases">
        <authorList>
            <person name="Harkins D.M."/>
            <person name="Durkin A.S."/>
            <person name="Selengut J.D."/>
            <person name="Sanka R."/>
            <person name="DePew J."/>
            <person name="Purushe J."/>
            <person name="Ahmed A."/>
            <person name="van der Linden H."/>
            <person name="Goris M.G.A."/>
            <person name="Hartskeerl R.A."/>
            <person name="Vinetz J.M."/>
            <person name="Sutton G.G."/>
            <person name="Nelson W.C."/>
            <person name="Fouts D.E."/>
        </authorList>
    </citation>
    <scope>NUCLEOTIDE SEQUENCE [LARGE SCALE GENOMIC DNA]</scope>
    <source>
        <strain evidence="3">BUT 6</strain>
    </source>
</reference>
<evidence type="ECO:0000256" key="1">
    <source>
        <dbReference type="ARBA" id="ARBA00022723"/>
    </source>
</evidence>